<keyword evidence="16 22" id="KW-1133">Transmembrane helix</keyword>
<evidence type="ECO:0000256" key="8">
    <source>
        <dbReference type="ARBA" id="ARBA00022723"/>
    </source>
</evidence>
<protein>
    <recommendedName>
        <fullName evidence="4">dihydroorotase</fullName>
        <ecNumber evidence="4">3.5.2.3</ecNumber>
    </recommendedName>
</protein>
<keyword evidence="17 22" id="KW-0472">Membrane</keyword>
<dbReference type="CDD" id="cd14066">
    <property type="entry name" value="STKc_IRAK"/>
    <property type="match status" value="2"/>
</dbReference>
<keyword evidence="13" id="KW-0378">Hydrolase</keyword>
<dbReference type="Pfam" id="PF07714">
    <property type="entry name" value="PK_Tyr_Ser-Thr"/>
    <property type="match status" value="3"/>
</dbReference>
<comment type="subcellular location">
    <subcellularLocation>
        <location evidence="1">Membrane</location>
        <topology evidence="1">Single-pass membrane protein</topology>
    </subcellularLocation>
</comment>
<keyword evidence="10" id="KW-0677">Repeat</keyword>
<dbReference type="InterPro" id="IPR006680">
    <property type="entry name" value="Amidohydro-rel"/>
</dbReference>
<dbReference type="PROSITE" id="PS50011">
    <property type="entry name" value="PROTEIN_KINASE_DOM"/>
    <property type="match status" value="3"/>
</dbReference>
<evidence type="ECO:0000256" key="9">
    <source>
        <dbReference type="ARBA" id="ARBA00022729"/>
    </source>
</evidence>
<dbReference type="Gene3D" id="3.30.430.20">
    <property type="entry name" value="Gnk2 domain, C-X8-C-X2-C motif"/>
    <property type="match status" value="6"/>
</dbReference>
<evidence type="ECO:0000259" key="23">
    <source>
        <dbReference type="PROSITE" id="PS50011"/>
    </source>
</evidence>
<evidence type="ECO:0000256" key="17">
    <source>
        <dbReference type="ARBA" id="ARBA00023136"/>
    </source>
</evidence>
<evidence type="ECO:0000256" key="12">
    <source>
        <dbReference type="ARBA" id="ARBA00022777"/>
    </source>
</evidence>
<dbReference type="CDD" id="cd01294">
    <property type="entry name" value="DHOase"/>
    <property type="match status" value="1"/>
</dbReference>
<evidence type="ECO:0000256" key="18">
    <source>
        <dbReference type="ARBA" id="ARBA00023170"/>
    </source>
</evidence>
<keyword evidence="8" id="KW-0479">Metal-binding</keyword>
<dbReference type="InterPro" id="IPR008271">
    <property type="entry name" value="Ser/Thr_kinase_AS"/>
</dbReference>
<comment type="pathway">
    <text evidence="2">Pyrimidine metabolism; UMP biosynthesis via de novo pathway; (S)-dihydroorotate from bicarbonate: step 3/3.</text>
</comment>
<dbReference type="InterPro" id="IPR004721">
    <property type="entry name" value="DHOdimr"/>
</dbReference>
<feature type="transmembrane region" description="Helical" evidence="22">
    <location>
        <begin position="678"/>
        <end position="698"/>
    </location>
</feature>
<dbReference type="SUPFAM" id="SSF56112">
    <property type="entry name" value="Protein kinase-like (PK-like)"/>
    <property type="match status" value="3"/>
</dbReference>
<dbReference type="InterPro" id="IPR017441">
    <property type="entry name" value="Protein_kinase_ATP_BS"/>
</dbReference>
<evidence type="ECO:0000259" key="24">
    <source>
        <dbReference type="PROSITE" id="PS51473"/>
    </source>
</evidence>
<dbReference type="InterPro" id="IPR011009">
    <property type="entry name" value="Kinase-like_dom_sf"/>
</dbReference>
<dbReference type="NCBIfam" id="TIGR00856">
    <property type="entry name" value="pyrC_dimer"/>
    <property type="match status" value="1"/>
</dbReference>
<dbReference type="CDD" id="cd23509">
    <property type="entry name" value="Gnk2-like"/>
    <property type="match status" value="6"/>
</dbReference>
<keyword evidence="12" id="KW-0418">Kinase</keyword>
<feature type="compositionally biased region" description="Pro residues" evidence="21">
    <location>
        <begin position="933"/>
        <end position="946"/>
    </location>
</feature>
<evidence type="ECO:0000256" key="10">
    <source>
        <dbReference type="ARBA" id="ARBA00022737"/>
    </source>
</evidence>
<evidence type="ECO:0000256" key="7">
    <source>
        <dbReference type="ARBA" id="ARBA00022692"/>
    </source>
</evidence>
<feature type="domain" description="Protein kinase" evidence="23">
    <location>
        <begin position="1712"/>
        <end position="2001"/>
    </location>
</feature>
<dbReference type="PANTHER" id="PTHR27002:SF1059">
    <property type="entry name" value="BNAA01G12660D PROTEIN"/>
    <property type="match status" value="1"/>
</dbReference>
<name>A0ABQ8EIZ1_BRANA</name>
<gene>
    <name evidence="25" type="ORF">HID58_001278</name>
</gene>
<evidence type="ECO:0000256" key="11">
    <source>
        <dbReference type="ARBA" id="ARBA00022741"/>
    </source>
</evidence>
<dbReference type="SMART" id="SM00220">
    <property type="entry name" value="S_TKc"/>
    <property type="match status" value="2"/>
</dbReference>
<keyword evidence="11 20" id="KW-0547">Nucleotide-binding</keyword>
<evidence type="ECO:0000256" key="20">
    <source>
        <dbReference type="PROSITE-ProRule" id="PRU10141"/>
    </source>
</evidence>
<dbReference type="SUPFAM" id="SSF51556">
    <property type="entry name" value="Metallo-dependent hydrolases"/>
    <property type="match status" value="1"/>
</dbReference>
<evidence type="ECO:0000256" key="21">
    <source>
        <dbReference type="SAM" id="MobiDB-lite"/>
    </source>
</evidence>
<feature type="domain" description="Protein kinase" evidence="23">
    <location>
        <begin position="1025"/>
        <end position="1304"/>
    </location>
</feature>
<keyword evidence="6" id="KW-0808">Transferase</keyword>
<feature type="region of interest" description="Disordered" evidence="21">
    <location>
        <begin position="933"/>
        <end position="959"/>
    </location>
</feature>
<feature type="binding site" evidence="20">
    <location>
        <position position="371"/>
    </location>
    <ligand>
        <name>ATP</name>
        <dbReference type="ChEBI" id="CHEBI:30616"/>
    </ligand>
</feature>
<dbReference type="InterPro" id="IPR001245">
    <property type="entry name" value="Ser-Thr/Tyr_kinase_cat_dom"/>
</dbReference>
<comment type="caution">
    <text evidence="25">The sequence shown here is derived from an EMBL/GenBank/DDBJ whole genome shotgun (WGS) entry which is preliminary data.</text>
</comment>
<dbReference type="InterPro" id="IPR002902">
    <property type="entry name" value="GNK2"/>
</dbReference>
<evidence type="ECO:0000256" key="13">
    <source>
        <dbReference type="ARBA" id="ARBA00022801"/>
    </source>
</evidence>
<dbReference type="PROSITE" id="PS00483">
    <property type="entry name" value="DIHYDROOROTASE_2"/>
    <property type="match status" value="1"/>
</dbReference>
<dbReference type="Proteomes" id="UP000824890">
    <property type="component" value="Unassembled WGS sequence"/>
</dbReference>
<evidence type="ECO:0000256" key="5">
    <source>
        <dbReference type="ARBA" id="ARBA00022527"/>
    </source>
</evidence>
<evidence type="ECO:0000256" key="1">
    <source>
        <dbReference type="ARBA" id="ARBA00004167"/>
    </source>
</evidence>
<dbReference type="Gene3D" id="3.30.200.20">
    <property type="entry name" value="Phosphorylase Kinase, domain 1"/>
    <property type="match status" value="3"/>
</dbReference>
<dbReference type="Pfam" id="PF01979">
    <property type="entry name" value="Amidohydro_1"/>
    <property type="match status" value="1"/>
</dbReference>
<reference evidence="25 26" key="1">
    <citation type="submission" date="2021-05" db="EMBL/GenBank/DDBJ databases">
        <title>Genome Assembly of Synthetic Allotetraploid Brassica napus Reveals Homoeologous Exchanges between Subgenomes.</title>
        <authorList>
            <person name="Davis J.T."/>
        </authorList>
    </citation>
    <scope>NUCLEOTIDE SEQUENCE [LARGE SCALE GENOMIC DNA]</scope>
    <source>
        <strain evidence="26">cv. Da-Ae</strain>
        <tissue evidence="25">Seedling</tissue>
    </source>
</reference>
<feature type="domain" description="Gnk2-homologous" evidence="24">
    <location>
        <begin position="696"/>
        <end position="803"/>
    </location>
</feature>
<keyword evidence="7 22" id="KW-0812">Transmembrane</keyword>
<keyword evidence="18" id="KW-0675">Receptor</keyword>
<evidence type="ECO:0000256" key="16">
    <source>
        <dbReference type="ARBA" id="ARBA00022989"/>
    </source>
</evidence>
<dbReference type="PROSITE" id="PS00107">
    <property type="entry name" value="PROTEIN_KINASE_ATP"/>
    <property type="match status" value="3"/>
</dbReference>
<evidence type="ECO:0000256" key="4">
    <source>
        <dbReference type="ARBA" id="ARBA00012860"/>
    </source>
</evidence>
<comment type="similarity">
    <text evidence="3">Belongs to the metallo-dependent hydrolases superfamily. DHOase family. Class II DHOase subfamily.</text>
</comment>
<dbReference type="Gene3D" id="3.20.20.140">
    <property type="entry name" value="Metal-dependent hydrolases"/>
    <property type="match status" value="1"/>
</dbReference>
<dbReference type="PROSITE" id="PS51473">
    <property type="entry name" value="GNK2"/>
    <property type="match status" value="6"/>
</dbReference>
<feature type="domain" description="Gnk2-homologous" evidence="24">
    <location>
        <begin position="176"/>
        <end position="289"/>
    </location>
</feature>
<keyword evidence="5" id="KW-0723">Serine/threonine-protein kinase</keyword>
<sequence>KANKDEHCLCIVEVSKLRRDVSVYSLLTNPDSKSSSFEKLCVRKACETVLEKLRRYGKLTFLVSAQNVCMDNGHFRPNDTYNANRRLILSSLPSNVTSQEGLFFNGSIGQEPNRVYATGMCIPGSNPQDCSDCIKLASDGLLQSCPNQTNAFTWLGDPTLCLVRYASTSFSGSGDLTPRSMVTNGGYIASNKTEFKKTWEDLVARMIDVASTGKSTPLFSNNHYTANSAALTSSQKMYALMQCTPDVSSRDCENCLRESANDFHSCCALKQGTRILRPICFFRWELYTYSTASFAANFTVASSHPPLPPVEKVNAKNSTDSDISTPHSSQYDFKTIEVATNKFSRSNKLGEGGFGEVYKGMLSNGTEVAVKRLSEKSGQGIREFKNEAVLVSKLQHRNLVRLLGFCLEGEEKILIYEFVPNKSLDYFLFDPERQSQLDWIQRYNIIEGIARGILYLHQDSQLTIIHRDLKASNILLDANMNPKISDFGLSTIFEIDQTQGNTSKIAGTYAYMSPEYAMQGQFSMKSDIYSFGVLVFEIISGKKNSGLYQMDKTSNAGNLVNNAWRLWRNVSPLELVDPAIGRNYQTNEVTRCIHIALLCVQDNPDDRPMLSTIILMLTSNTITLPLPRLPNCFPHSMNKLDQLSEGCDSSQFTGQRSVGYSGSDMTISDLEPQIMKQWCLLSILCFVLISFGIASVSAQTCMDNDGHFRPNGTYDTNRRLILSSLPSNVTTQEGLFFNGSIGQEPNRVYAIGICIPGSTPQDCSDCIKSASDGLIHSCPNQTNAFTWPGDPTLCYVRYSNTSFLGSSDLDPHPLFFNTGDINSNLTEFTTIWEGLVVRMIDVASTAKNTPSSSNNHYKADMAPLTALENIYALMQCTPDLSSGDCDNCLRQSARDYQSCCCQKRGGVVMRPSCFFRWDLYKYSKAFDNITVASPPPPLPPMASPPPGDDHARRTNNDSKGTPSGVVAAIIVPTVITVFILLVIGVVLCRRIMSTQRTEVESDSDISTTHSSQYDFKTIEAATNKFSRSNKLGEGGFGEVYKGTLSNGTEVAVKRLSKNSGQGIREFKNEAVLVSKLQHRNLVRLLGFCLEGDEKILIYEFVPNKSLNHFLFDPEKQSQLNWTKRYKIIGGIARGILYLHQDSQLTIIHRDLKASNILLDANMNPKISDFGLSTIFGMDQTRGNTSRIAGTYGYMSPEYAMHGQYSMKSDIYSFGVLVLEIISGKKNSRAYQMDETSTPGNLVTYVWMLWKNGLPLELVDPAIGKNYHSNEVTRCIHIALLCVQENPEDRPMLSTIILMLTSNTITVPVPRLPSFIPRSRQELDQISEGLESSQSTGRSPAVKCYENARTFVSIWLKLQQTRFQGEMSLFSILCFVLISFGVASVSAQRCMNRKGNFMPNGTYDANRRLILSSLPSNVTSKEGLFFNGSIGQEPDRVYAVGMCIPGSTSDDCSVCIKTASDRLIKNCTNQTNAFAWPADPTLCHVRYSNTSFLGSADLKPRVLLPKEGDIISNLTEFTKTWEDLVVRMIDAASAAKSTPSSSNNHYRADVAPLTVLQNIYALMQCTPDLSSGDCDTCLRQSARAYQSCCGQKQGGVVTRPSCFFRWDLYAYSKAFDNITVASPPRLPPVASPPPAYDHARMTDSNSKGISSGVVAAITVPTVVTVFILLVLGFVLCWRRESMQRTEVESDSDISTPHSSQYDFKTVEAATNKFSRHNKLGEGGFGEVYKGTLSNGTEVAVKRLSEKSGQGIREFKNEAVLVSKLQHRNLVKLLGFCLEGEEKILIYEFVPNKSLDYFLFGMYAMQGQYSMKSDIYSFGVLVLEIISGKKNGGVYQMDETSTPGNLVTYAWKLWKNGSPLELVDLAIGRNHESNEVTRCIHIALLCVQDNPEDRPMLSTIILMLTSNTITLPVPRLPSFISRSRHELEQMEVFSICTNLNDALYNLIPCGILKRLVMIKSLASPCSGAGSQKLKFDRTCKKVKQRAVRMELTITQPDDWHLHLRDGDLLHAVVPHSASNFRRAIVMPNLKPPVTTTSAAITYRESIMKALPHGSSFDPLMTLYLTDKTHPHEIKLARESGVVYAVKLYPAGATTNSQDGVTDLFGKCLPVLEEMVKQNMPLLVHGEVTDPNIDVFDREKIFIETVLQPLIQRLPQLKVVMEHITTMDAVSFVQSCKGGFVGATVTPQHLLLNRNALFQGGFQPHNYCLPVLKREIHREAIVKAVTSGSKKFFLGTDSAPHERRRKESACGCAGIYSAPVALSLYAKVFDEAGALDKLEAFTSFNGPDFYGLPRNSSKITLKKDPWKVPEAFSFSFGDIIPMFAGETLQWQPFFE</sequence>
<dbReference type="InterPro" id="IPR038408">
    <property type="entry name" value="GNK2_sf"/>
</dbReference>
<keyword evidence="14 20" id="KW-0067">ATP-binding</keyword>
<evidence type="ECO:0000256" key="22">
    <source>
        <dbReference type="SAM" id="Phobius"/>
    </source>
</evidence>
<keyword evidence="9" id="KW-0732">Signal</keyword>
<feature type="transmembrane region" description="Helical" evidence="22">
    <location>
        <begin position="965"/>
        <end position="988"/>
    </location>
</feature>
<evidence type="ECO:0000256" key="19">
    <source>
        <dbReference type="ARBA" id="ARBA00023180"/>
    </source>
</evidence>
<keyword evidence="26" id="KW-1185">Reference proteome</keyword>
<dbReference type="Pfam" id="PF01657">
    <property type="entry name" value="Stress-antifung"/>
    <property type="match status" value="6"/>
</dbReference>
<evidence type="ECO:0000256" key="6">
    <source>
        <dbReference type="ARBA" id="ARBA00022679"/>
    </source>
</evidence>
<keyword evidence="19" id="KW-0325">Glycoprotein</keyword>
<keyword evidence="15" id="KW-0665">Pyrimidine biosynthesis</keyword>
<dbReference type="EMBL" id="JAGKQM010000001">
    <property type="protein sequence ID" value="KAH0941641.1"/>
    <property type="molecule type" value="Genomic_DNA"/>
</dbReference>
<dbReference type="Gene3D" id="1.10.510.10">
    <property type="entry name" value="Transferase(Phosphotransferase) domain 1"/>
    <property type="match status" value="3"/>
</dbReference>
<accession>A0ABQ8EIZ1</accession>
<dbReference type="EC" id="3.5.2.3" evidence="4"/>
<feature type="binding site" evidence="20">
    <location>
        <position position="1740"/>
    </location>
    <ligand>
        <name>ATP</name>
        <dbReference type="ChEBI" id="CHEBI:30616"/>
    </ligand>
</feature>
<evidence type="ECO:0000256" key="14">
    <source>
        <dbReference type="ARBA" id="ARBA00022840"/>
    </source>
</evidence>
<evidence type="ECO:0000313" key="26">
    <source>
        <dbReference type="Proteomes" id="UP000824890"/>
    </source>
</evidence>
<feature type="binding site" evidence="20">
    <location>
        <position position="1053"/>
    </location>
    <ligand>
        <name>ATP</name>
        <dbReference type="ChEBI" id="CHEBI:30616"/>
    </ligand>
</feature>
<dbReference type="InterPro" id="IPR002195">
    <property type="entry name" value="Dihydroorotase_CS"/>
</dbReference>
<feature type="domain" description="Gnk2-homologous" evidence="24">
    <location>
        <begin position="1384"/>
        <end position="1491"/>
    </location>
</feature>
<feature type="domain" description="Gnk2-homologous" evidence="24">
    <location>
        <begin position="1497"/>
        <end position="1610"/>
    </location>
</feature>
<feature type="non-terminal residue" evidence="25">
    <location>
        <position position="1"/>
    </location>
</feature>
<feature type="domain" description="Gnk2-homologous" evidence="24">
    <location>
        <begin position="63"/>
        <end position="170"/>
    </location>
</feature>
<dbReference type="PROSITE" id="PS00482">
    <property type="entry name" value="DIHYDROOROTASE_1"/>
    <property type="match status" value="1"/>
</dbReference>
<proteinExistence type="inferred from homology"/>
<feature type="compositionally biased region" description="Basic and acidic residues" evidence="21">
    <location>
        <begin position="947"/>
        <end position="956"/>
    </location>
</feature>
<dbReference type="InterPro" id="IPR000719">
    <property type="entry name" value="Prot_kinase_dom"/>
</dbReference>
<dbReference type="InterPro" id="IPR032466">
    <property type="entry name" value="Metal_Hydrolase"/>
</dbReference>
<dbReference type="HAMAP" id="MF_00219">
    <property type="entry name" value="PyrC_classII"/>
    <property type="match status" value="1"/>
</dbReference>
<evidence type="ECO:0000256" key="2">
    <source>
        <dbReference type="ARBA" id="ARBA00004880"/>
    </source>
</evidence>
<evidence type="ECO:0000313" key="25">
    <source>
        <dbReference type="EMBL" id="KAH0941641.1"/>
    </source>
</evidence>
<feature type="domain" description="Gnk2-homologous" evidence="24">
    <location>
        <begin position="809"/>
        <end position="922"/>
    </location>
</feature>
<organism evidence="25 26">
    <name type="scientific">Brassica napus</name>
    <name type="common">Rape</name>
    <dbReference type="NCBI Taxonomy" id="3708"/>
    <lineage>
        <taxon>Eukaryota</taxon>
        <taxon>Viridiplantae</taxon>
        <taxon>Streptophyta</taxon>
        <taxon>Embryophyta</taxon>
        <taxon>Tracheophyta</taxon>
        <taxon>Spermatophyta</taxon>
        <taxon>Magnoliopsida</taxon>
        <taxon>eudicotyledons</taxon>
        <taxon>Gunneridae</taxon>
        <taxon>Pentapetalae</taxon>
        <taxon>rosids</taxon>
        <taxon>malvids</taxon>
        <taxon>Brassicales</taxon>
        <taxon>Brassicaceae</taxon>
        <taxon>Brassiceae</taxon>
        <taxon>Brassica</taxon>
    </lineage>
</organism>
<feature type="domain" description="Protein kinase" evidence="23">
    <location>
        <begin position="343"/>
        <end position="622"/>
    </location>
</feature>
<feature type="transmembrane region" description="Helical" evidence="22">
    <location>
        <begin position="1652"/>
        <end position="1676"/>
    </location>
</feature>
<dbReference type="PROSITE" id="PS00108">
    <property type="entry name" value="PROTEIN_KINASE_ST"/>
    <property type="match status" value="2"/>
</dbReference>
<evidence type="ECO:0000256" key="3">
    <source>
        <dbReference type="ARBA" id="ARBA00005631"/>
    </source>
</evidence>
<dbReference type="PANTHER" id="PTHR27002">
    <property type="entry name" value="RECEPTOR-LIKE SERINE/THREONINE-PROTEIN KINASE SD1-8"/>
    <property type="match status" value="1"/>
</dbReference>
<evidence type="ECO:0000256" key="15">
    <source>
        <dbReference type="ARBA" id="ARBA00022975"/>
    </source>
</evidence>
<feature type="transmembrane region" description="Helical" evidence="22">
    <location>
        <begin position="1366"/>
        <end position="1386"/>
    </location>
</feature>